<feature type="non-terminal residue" evidence="1">
    <location>
        <position position="1"/>
    </location>
</feature>
<dbReference type="Proteomes" id="UP000789375">
    <property type="component" value="Unassembled WGS sequence"/>
</dbReference>
<reference evidence="1" key="1">
    <citation type="submission" date="2021-06" db="EMBL/GenBank/DDBJ databases">
        <authorList>
            <person name="Kallberg Y."/>
            <person name="Tangrot J."/>
            <person name="Rosling A."/>
        </authorList>
    </citation>
    <scope>NUCLEOTIDE SEQUENCE</scope>
    <source>
        <strain evidence="1">87-6 pot B 2015</strain>
    </source>
</reference>
<organism evidence="1 2">
    <name type="scientific">Funneliformis mosseae</name>
    <name type="common">Endomycorrhizal fungus</name>
    <name type="synonym">Glomus mosseae</name>
    <dbReference type="NCBI Taxonomy" id="27381"/>
    <lineage>
        <taxon>Eukaryota</taxon>
        <taxon>Fungi</taxon>
        <taxon>Fungi incertae sedis</taxon>
        <taxon>Mucoromycota</taxon>
        <taxon>Glomeromycotina</taxon>
        <taxon>Glomeromycetes</taxon>
        <taxon>Glomerales</taxon>
        <taxon>Glomeraceae</taxon>
        <taxon>Funneliformis</taxon>
    </lineage>
</organism>
<dbReference type="EMBL" id="CAJVPP010007643">
    <property type="protein sequence ID" value="CAG8690312.1"/>
    <property type="molecule type" value="Genomic_DNA"/>
</dbReference>
<sequence>LEHFELSLLDISGKRVAIQDLITTLTENIGKSAHKIVSERLVLETL</sequence>
<name>A0A9N9EWV9_FUNMO</name>
<dbReference type="AlphaFoldDB" id="A0A9N9EWV9"/>
<protein>
    <submittedName>
        <fullName evidence="1">10092_t:CDS:1</fullName>
    </submittedName>
</protein>
<comment type="caution">
    <text evidence="1">The sequence shown here is derived from an EMBL/GenBank/DDBJ whole genome shotgun (WGS) entry which is preliminary data.</text>
</comment>
<evidence type="ECO:0000313" key="2">
    <source>
        <dbReference type="Proteomes" id="UP000789375"/>
    </source>
</evidence>
<proteinExistence type="predicted"/>
<keyword evidence="2" id="KW-1185">Reference proteome</keyword>
<accession>A0A9N9EWV9</accession>
<gene>
    <name evidence="1" type="ORF">FMOSSE_LOCUS13312</name>
</gene>
<evidence type="ECO:0000313" key="1">
    <source>
        <dbReference type="EMBL" id="CAG8690312.1"/>
    </source>
</evidence>